<evidence type="ECO:0000313" key="3">
    <source>
        <dbReference type="Proteomes" id="UP001165586"/>
    </source>
</evidence>
<dbReference type="Pfam" id="PF01370">
    <property type="entry name" value="Epimerase"/>
    <property type="match status" value="1"/>
</dbReference>
<gene>
    <name evidence="2" type="ORF">N1032_10405</name>
</gene>
<dbReference type="RefSeq" id="WP_259538998.1">
    <property type="nucleotide sequence ID" value="NZ_JANLCJ010000003.1"/>
</dbReference>
<dbReference type="EMBL" id="JANLCJ010000003">
    <property type="protein sequence ID" value="MCS5734149.1"/>
    <property type="molecule type" value="Genomic_DNA"/>
</dbReference>
<dbReference type="PANTHER" id="PTHR43245:SF24">
    <property type="entry name" value="DEHYDROGENASE"/>
    <property type="match status" value="1"/>
</dbReference>
<evidence type="ECO:0000313" key="2">
    <source>
        <dbReference type="EMBL" id="MCS5734149.1"/>
    </source>
</evidence>
<dbReference type="InterPro" id="IPR036291">
    <property type="entry name" value="NAD(P)-bd_dom_sf"/>
</dbReference>
<organism evidence="2 3">
    <name type="scientific">Herbiconiux daphne</name>
    <dbReference type="NCBI Taxonomy" id="2970914"/>
    <lineage>
        <taxon>Bacteria</taxon>
        <taxon>Bacillati</taxon>
        <taxon>Actinomycetota</taxon>
        <taxon>Actinomycetes</taxon>
        <taxon>Micrococcales</taxon>
        <taxon>Microbacteriaceae</taxon>
        <taxon>Herbiconiux</taxon>
    </lineage>
</organism>
<comment type="caution">
    <text evidence="2">The sequence shown here is derived from an EMBL/GenBank/DDBJ whole genome shotgun (WGS) entry which is preliminary data.</text>
</comment>
<name>A0ABT2H2K8_9MICO</name>
<dbReference type="Gene3D" id="3.40.50.720">
    <property type="entry name" value="NAD(P)-binding Rossmann-like Domain"/>
    <property type="match status" value="1"/>
</dbReference>
<evidence type="ECO:0000259" key="1">
    <source>
        <dbReference type="Pfam" id="PF01370"/>
    </source>
</evidence>
<dbReference type="InterPro" id="IPR050177">
    <property type="entry name" value="Lipid_A_modif_metabolic_enz"/>
</dbReference>
<reference evidence="2" key="1">
    <citation type="submission" date="2022-08" db="EMBL/GenBank/DDBJ databases">
        <authorList>
            <person name="Deng Y."/>
            <person name="Han X.-F."/>
            <person name="Zhang Y.-Q."/>
        </authorList>
    </citation>
    <scope>NUCLEOTIDE SEQUENCE</scope>
    <source>
        <strain evidence="2">CPCC 203386</strain>
    </source>
</reference>
<feature type="domain" description="NAD-dependent epimerase/dehydratase" evidence="1">
    <location>
        <begin position="11"/>
        <end position="229"/>
    </location>
</feature>
<keyword evidence="3" id="KW-1185">Reference proteome</keyword>
<sequence length="336" mass="36441">MTASIPRPTRVLVTGASGFVGGALFRRLQADPSFEVVGLGRRPLADADYRAIDLAGPGAADALGALEFVPDVIVHAAARTSPWGSRVDFARDNVDTTRALLEFAGRGSAARRPRFVFVSTASVLYRAVDQVGVADDAPVGRRFVNGYAASKFTAEELVRGYAGEWVVLRPRAVFGPGDTTLFPRVIEAAERGRLPRFREGRRGPVLSDLVYIDTFVEQLVAALSEREAVGRTITVTNGEPVDLQRTVLTLLERLAVPTPTREVRRRAALWAATAVEAAWRLARRAGEPPVTRYSVIVYAYSKTFDPTLCRRVLGEPAVSVAEGLDRLVASLTREPA</sequence>
<dbReference type="InterPro" id="IPR001509">
    <property type="entry name" value="Epimerase_deHydtase"/>
</dbReference>
<accession>A0ABT2H2K8</accession>
<dbReference type="Proteomes" id="UP001165586">
    <property type="component" value="Unassembled WGS sequence"/>
</dbReference>
<dbReference type="PANTHER" id="PTHR43245">
    <property type="entry name" value="BIFUNCTIONAL POLYMYXIN RESISTANCE PROTEIN ARNA"/>
    <property type="match status" value="1"/>
</dbReference>
<proteinExistence type="predicted"/>
<dbReference type="SUPFAM" id="SSF51735">
    <property type="entry name" value="NAD(P)-binding Rossmann-fold domains"/>
    <property type="match status" value="1"/>
</dbReference>
<protein>
    <submittedName>
        <fullName evidence="2">NAD(P)-dependent oxidoreductase</fullName>
    </submittedName>
</protein>